<dbReference type="AlphaFoldDB" id="A0A6P2HE39"/>
<dbReference type="RefSeq" id="WP_254596337.1">
    <property type="nucleotide sequence ID" value="NZ_CABVPP010000002.1"/>
</dbReference>
<organism evidence="1 2">
    <name type="scientific">Burkholderia pseudomultivorans</name>
    <dbReference type="NCBI Taxonomy" id="1207504"/>
    <lineage>
        <taxon>Bacteria</taxon>
        <taxon>Pseudomonadati</taxon>
        <taxon>Pseudomonadota</taxon>
        <taxon>Betaproteobacteria</taxon>
        <taxon>Burkholderiales</taxon>
        <taxon>Burkholderiaceae</taxon>
        <taxon>Burkholderia</taxon>
        <taxon>Burkholderia cepacia complex</taxon>
    </lineage>
</organism>
<gene>
    <name evidence="1" type="ORF">BPS26883_00523</name>
</gene>
<evidence type="ECO:0000313" key="1">
    <source>
        <dbReference type="EMBL" id="VWB14729.1"/>
    </source>
</evidence>
<evidence type="ECO:0000313" key="2">
    <source>
        <dbReference type="Proteomes" id="UP000494162"/>
    </source>
</evidence>
<dbReference type="Proteomes" id="UP000494162">
    <property type="component" value="Unassembled WGS sequence"/>
</dbReference>
<sequence>MELSLILSDDTETYQAILGQFIESSAAETHADRILAQQAAETATSSANSALDSAGQAAQSAAASADSATQAAASAAAASTSEQHASQYATAAQAASTDAAGSASSAASSASSATLSATSAANSATAASVSEQNAAATLANALKKANNLSDVADAATALANLGGAPKASPTFIGNVGVPTRTAGDSTDNAASTKFVSAALTAIAKGRLLNVRVMTASAQYVPTPGTGGALVFGWGAGGGGGGCGTGPSGTGNSQNIAPAGNSGAGAIWWWPNPTAQAVTVGAGGAAGTPSVSGGQGGNSSIGSLLVLPGGRGGVSNGTQGNAASNSATVQGDMPAITAGTLLFQRATEMGDHGIFALAPYNPRGGAGMFSGRPPFAMSPGSGWGPGFGPGMGGDGAFCNNYGQQYNGSAGANGQFIIFEYA</sequence>
<evidence type="ECO:0008006" key="3">
    <source>
        <dbReference type="Google" id="ProtNLM"/>
    </source>
</evidence>
<name>A0A6P2HE39_9BURK</name>
<accession>A0A6P2HE39</accession>
<dbReference type="GeneID" id="93173878"/>
<dbReference type="EMBL" id="CABVPP010000002">
    <property type="protein sequence ID" value="VWB14729.1"/>
    <property type="molecule type" value="Genomic_DNA"/>
</dbReference>
<proteinExistence type="predicted"/>
<protein>
    <recommendedName>
        <fullName evidence="3">Tail fiber protein</fullName>
    </recommendedName>
</protein>
<reference evidence="1 2" key="1">
    <citation type="submission" date="2019-09" db="EMBL/GenBank/DDBJ databases">
        <authorList>
            <person name="Depoorter E."/>
        </authorList>
    </citation>
    <scope>NUCLEOTIDE SEQUENCE [LARGE SCALE GENOMIC DNA]</scope>
    <source>
        <strain evidence="1">LMG 26883</strain>
    </source>
</reference>